<keyword evidence="1" id="KW-0472">Membrane</keyword>
<name>A0A9P6ZHL1_9AGAM</name>
<dbReference type="AlphaFoldDB" id="A0A9P6ZHL1"/>
<gene>
    <name evidence="2" type="ORF">EV702DRAFT_1149040</name>
</gene>
<keyword evidence="3" id="KW-1185">Reference proteome</keyword>
<evidence type="ECO:0000313" key="3">
    <source>
        <dbReference type="Proteomes" id="UP000714275"/>
    </source>
</evidence>
<accession>A0A9P6ZHL1</accession>
<sequence length="71" mass="8423">MKQIGSGVAILIFLRLYTPSLLCCLVLRTYTLFERPRVITCYDFVFSRYRFVYDKNFAMAGTGAQHWQYLR</sequence>
<evidence type="ECO:0000313" key="2">
    <source>
        <dbReference type="EMBL" id="KAG1766709.1"/>
    </source>
</evidence>
<keyword evidence="1" id="KW-1133">Transmembrane helix</keyword>
<evidence type="ECO:0000256" key="1">
    <source>
        <dbReference type="SAM" id="Phobius"/>
    </source>
</evidence>
<dbReference type="Proteomes" id="UP000714275">
    <property type="component" value="Unassembled WGS sequence"/>
</dbReference>
<feature type="non-terminal residue" evidence="2">
    <location>
        <position position="71"/>
    </location>
</feature>
<dbReference type="EMBL" id="JABBWD010000093">
    <property type="protein sequence ID" value="KAG1766709.1"/>
    <property type="molecule type" value="Genomic_DNA"/>
</dbReference>
<reference evidence="2" key="1">
    <citation type="journal article" date="2020" name="New Phytol.">
        <title>Comparative genomics reveals dynamic genome evolution in host specialist ectomycorrhizal fungi.</title>
        <authorList>
            <person name="Lofgren L.A."/>
            <person name="Nguyen N.H."/>
            <person name="Vilgalys R."/>
            <person name="Ruytinx J."/>
            <person name="Liao H.L."/>
            <person name="Branco S."/>
            <person name="Kuo A."/>
            <person name="LaButti K."/>
            <person name="Lipzen A."/>
            <person name="Andreopoulos W."/>
            <person name="Pangilinan J."/>
            <person name="Riley R."/>
            <person name="Hundley H."/>
            <person name="Na H."/>
            <person name="Barry K."/>
            <person name="Grigoriev I.V."/>
            <person name="Stajich J.E."/>
            <person name="Kennedy P.G."/>
        </authorList>
    </citation>
    <scope>NUCLEOTIDE SEQUENCE</scope>
    <source>
        <strain evidence="2">DOB743</strain>
    </source>
</reference>
<proteinExistence type="predicted"/>
<feature type="transmembrane region" description="Helical" evidence="1">
    <location>
        <begin position="6"/>
        <end position="27"/>
    </location>
</feature>
<protein>
    <submittedName>
        <fullName evidence="2">Uncharacterized protein</fullName>
    </submittedName>
</protein>
<organism evidence="2 3">
    <name type="scientific">Suillus placidus</name>
    <dbReference type="NCBI Taxonomy" id="48579"/>
    <lineage>
        <taxon>Eukaryota</taxon>
        <taxon>Fungi</taxon>
        <taxon>Dikarya</taxon>
        <taxon>Basidiomycota</taxon>
        <taxon>Agaricomycotina</taxon>
        <taxon>Agaricomycetes</taxon>
        <taxon>Agaricomycetidae</taxon>
        <taxon>Boletales</taxon>
        <taxon>Suillineae</taxon>
        <taxon>Suillaceae</taxon>
        <taxon>Suillus</taxon>
    </lineage>
</organism>
<keyword evidence="1" id="KW-0812">Transmembrane</keyword>
<comment type="caution">
    <text evidence="2">The sequence shown here is derived from an EMBL/GenBank/DDBJ whole genome shotgun (WGS) entry which is preliminary data.</text>
</comment>